<sequence length="132" mass="14670">MDDEDIAMFNSSPEFTESLLQQDNSVASSSEKNQGKKTSSSKSTNEVKMMRELTDTLKYVFDEQGKLLDAFAQAMANTRKEKKIGDVLSELGFTYAEIVSCVVKFSADPQLEKAFLSLGDSQKAGFVRDFDL</sequence>
<protein>
    <submittedName>
        <fullName evidence="2">Uncharacterized protein</fullName>
    </submittedName>
</protein>
<feature type="compositionally biased region" description="Polar residues" evidence="1">
    <location>
        <begin position="20"/>
        <end position="46"/>
    </location>
</feature>
<evidence type="ECO:0000313" key="3">
    <source>
        <dbReference type="Proteomes" id="UP001341840"/>
    </source>
</evidence>
<feature type="region of interest" description="Disordered" evidence="1">
    <location>
        <begin position="20"/>
        <end position="47"/>
    </location>
</feature>
<proteinExistence type="predicted"/>
<comment type="caution">
    <text evidence="2">The sequence shown here is derived from an EMBL/GenBank/DDBJ whole genome shotgun (WGS) entry which is preliminary data.</text>
</comment>
<keyword evidence="3" id="KW-1185">Reference proteome</keyword>
<dbReference type="EMBL" id="JASCZI010152578">
    <property type="protein sequence ID" value="MED6176362.1"/>
    <property type="molecule type" value="Genomic_DNA"/>
</dbReference>
<evidence type="ECO:0000313" key="2">
    <source>
        <dbReference type="EMBL" id="MED6176362.1"/>
    </source>
</evidence>
<reference evidence="2 3" key="1">
    <citation type="journal article" date="2023" name="Plants (Basel)">
        <title>Bridging the Gap: Combining Genomics and Transcriptomics Approaches to Understand Stylosanthes scabra, an Orphan Legume from the Brazilian Caatinga.</title>
        <authorList>
            <person name="Ferreira-Neto J.R.C."/>
            <person name="da Silva M.D."/>
            <person name="Binneck E."/>
            <person name="de Melo N.F."/>
            <person name="da Silva R.H."/>
            <person name="de Melo A.L.T.M."/>
            <person name="Pandolfi V."/>
            <person name="Bustamante F.O."/>
            <person name="Brasileiro-Vidal A.C."/>
            <person name="Benko-Iseppon A.M."/>
        </authorList>
    </citation>
    <scope>NUCLEOTIDE SEQUENCE [LARGE SCALE GENOMIC DNA]</scope>
    <source>
        <tissue evidence="2">Leaves</tissue>
    </source>
</reference>
<evidence type="ECO:0000256" key="1">
    <source>
        <dbReference type="SAM" id="MobiDB-lite"/>
    </source>
</evidence>
<gene>
    <name evidence="2" type="ORF">PIB30_087480</name>
</gene>
<dbReference type="Proteomes" id="UP001341840">
    <property type="component" value="Unassembled WGS sequence"/>
</dbReference>
<name>A0ABU6VRW7_9FABA</name>
<accession>A0ABU6VRW7</accession>
<organism evidence="2 3">
    <name type="scientific">Stylosanthes scabra</name>
    <dbReference type="NCBI Taxonomy" id="79078"/>
    <lineage>
        <taxon>Eukaryota</taxon>
        <taxon>Viridiplantae</taxon>
        <taxon>Streptophyta</taxon>
        <taxon>Embryophyta</taxon>
        <taxon>Tracheophyta</taxon>
        <taxon>Spermatophyta</taxon>
        <taxon>Magnoliopsida</taxon>
        <taxon>eudicotyledons</taxon>
        <taxon>Gunneridae</taxon>
        <taxon>Pentapetalae</taxon>
        <taxon>rosids</taxon>
        <taxon>fabids</taxon>
        <taxon>Fabales</taxon>
        <taxon>Fabaceae</taxon>
        <taxon>Papilionoideae</taxon>
        <taxon>50 kb inversion clade</taxon>
        <taxon>dalbergioids sensu lato</taxon>
        <taxon>Dalbergieae</taxon>
        <taxon>Pterocarpus clade</taxon>
        <taxon>Stylosanthes</taxon>
    </lineage>
</organism>